<dbReference type="EMBL" id="JAATIS010004753">
    <property type="protein sequence ID" value="KAG2460890.1"/>
    <property type="molecule type" value="Genomic_DNA"/>
</dbReference>
<keyword evidence="5" id="KW-1185">Reference proteome</keyword>
<dbReference type="InterPro" id="IPR058210">
    <property type="entry name" value="SACS/Nov_dom"/>
</dbReference>
<protein>
    <submittedName>
        <fullName evidence="4">ST2B1 Sulfotransferase</fullName>
    </submittedName>
</protein>
<name>A0A8X7X368_POLSE</name>
<evidence type="ECO:0000256" key="2">
    <source>
        <dbReference type="SAM" id="MobiDB-lite"/>
    </source>
</evidence>
<gene>
    <name evidence="4" type="primary">Sult2b1_2</name>
    <name evidence="4" type="ORF">GTO96_0011654</name>
</gene>
<sequence length="2960" mass="336346">MSEEDLYIVYRGVVVPKAVHTPESLQHAEEFNVREGDVFVATYPKSEGRRQTELCYHHQNKKFSSRELKAVCLRSSSTTPSTWQGLEVETRPQPTTPVTPGDHRIMSATRDSGTTWMQEILTLVTSGGDFTPVLTLPNWDRVPWLEEHRTKELKMSERPSPRTLSTHLHYHMMPKSFYNSKAKVIYVLRNPKDIYTSSYFYYQMATFLVDPGTPDEFLMKFLDGKGVPQVRLCQEILALLRCFPDGIDLCQLRTSYKEMYRKKLNLAKSGIDTMQELCVLLGNTVSIERRDQKNIIKIVTREDFGENQEMCRKPLTAFVELPESICASGKLHSAKCMDRVQQEIRDLFELYPEGIPLQKIAEIYNKKYKRNLRLAAFGFRSIRSFIESVEGLQIQGDLALLKMDDEHQENASEPVKQRHLPTTTTPEPPRAAPPVESQTVVPNASVRTASELSASKITKEQLFENISKVLKANPAAAFSMLELQASYFLCYKTPLPIEEYISLYDNLACPNGALAAAGSGGTSKPISEQPAGLIPQQKQNVGANLLTPTKSTPPVTIPKMPVSPYIPSFGFSAISFMTTPEEFPALGGNLSKMQQKKLREDSTRIDAYHSQIREVHNSTMQAQQVILRLCRHLRVPALKSVKIDAHRDIPAIKELCRTLREINIFIESIEAVRTVCTLYEVGECIAALKAKKHFKELNVGPLCKIPLIHKMFKVPSTLKDEDIVEIETVDIIKNLRVFMRKQKGYKCKVDLPEFMKFISDQYKCDSPYDLGIRIQSIALSISTLRKAVNCEYDSMDKTKKIIQKEIEEEIEAKLRKVKKSLLEPASGAPLYSSSGSSEMRLKYAHMSASDAVMEVFTKAQDIFSKKMAKHVEGFLSYISGDRLAAAMFQMAICCGSLEAPVNLIEKTKPTKPMEENKTVLPPGDADLKQVLHTHISSFNGQLNLAYLSKIEKKMVEHFKFKDFSSMEHGTFLQFLVKHSQILQEAGGGALMISNQDVKNCSLRPSQQDVYELIRQCGATDQTKIPDIEAAIKSHFKVLDTRELGYGTVAQLFNIVQKQKTYYEDHGNRKNLVHYEAALFVKDSRQSLIGSTDSVGLLGDMSKDSAMACLLNAPLLEDLSEWSQWELVFEPQHGNLKDFIERNFGKKVTSLGDRGDAIIADLVALEVRPGVLLRVSANTSIDLFAEAVMALDPVNAAGHLVSIVITYGIANAPFALLGNHMEASLSAANSQRAGQTNSKAVLLQAAKSRFHYQNRLHQMGILMGITDWVKDFNMKLSPPKAPFMNFQMLKPKVNDTASVSSLSYTGDLEEDEDEPDSEEFRESDFESESENVSSDESSDEEIKFTLVDEIDKETSFNKDDGSHLDSSDAKKCLADENEMACRAVIADIRKNEFGIGVELNDEGKKLMEVSQNRLGRSLERLSKELYSKDTHFVLELIQNADDNTYPEDSSVHPSLLFVVEKSCISVLNNEHGFEENNIRAICDVGRSTKGKHKYGYIGQKGIGFKSVFKVTDCPEIHSNGFHICFDKTSGPMGYILPHWLENEKSLTMEIPELQVKSWTTKIVLPLRLENQNMQNLFHDVHPSLLLFLHRLRSLSIVNQIKSNVDCTEVALAFKMNNTDEAYGPRVQPEKQPVFAFLPLRNFGFRFIIQGDFDIPSSREDVDRDSSWNQWLRSEIPQLFLHAMDVFVEHPAFKDLQGLCEFLKFIPLPDEIFDFFKPVAGQIIQLLKGKPFLPTKEDDDGHIEYKLPSQTAVSSDFLIQEVISSEVLHKHLNLSYLNPAVQATLPAALMSVLGVHRLTGSDIVAVTAAVSKELIKGGDNYSEECLVKIAKLMVCNFRTLEHDYSAADGILQELRSIPMIPLVNGRMVALNGQGVFFPLGNSQKEHTGLKGLFKDLNIVDPNLLMCLDPLSNSQVKELLKRLEVHDLEPDKVLLEHIIPILKNGLWKMKPEDTVISYVRFIKEHADIQDLAKWKAYIPVNTNKGFLCPYETNVQFSQEYGNFDLPSKLPGVEWVLLHSCYLETDSDVQSWRDFFNALGVQDLFIFRKVKQCFSKKELESSPWATEHKLWSARLEDIYTVEDYECIEFKTLMTVDHLSEEVKFDQRCELLRLLNDNWNTGARFSQYLKAHVLDSQGQKINETRSSFVFYLMTMPWIPVRNTAHGSSHANKVEFLNPYKVYLQSEELYKLLGAHVKYIPIYLNPSDFAVSIGIKINVTVEEMLILFKSWCTSSVAGSSREAEGGYFTTTTEHIYFIYKYLYQNCNHFQLKELFRQTPAVFVEYERREDSCSGKFYYMKEVCWSDPTGMFQKYRDLIRGSEGAVQEPRVLAPFYNQNSEIKDLFLKSLNIDKIPSMKQYVDLLEVICAEWPLPPKELLQDVSAIYAILEMLKDKNVFPTKGNCWVSLARQPLIPDKKDLEWIFKQSGQVCLLNLPPADLKYSLKAKSALKQGKQVLKENQFTFEEKDRALFLEICGVKKLSQCIIMQAQTENYRPCPAMQHLVRQLVPYIQKFLYNHAAVYQELEERNISEAIKSLSFGQVGKLYILYELRLSNMEPLIEKEDVICLLKDNKELYIQKDHLNARLEICRELVKMFSSEDKDCEKELERFLQMLMSYLDVSYNLDQAALKRFLCKEDIKELPETVEKWEVPEPKEMMPEPKVHHLDEQMLHCFATENVMDNTEAGEKGLTSWPPKSSFHGVPNAVTSVRYILNKDLILLYLGENSSSLSSLSKPDNPNLKDNPTDPLPEGQMDIRTLPDNSTTLTSEASKVNFKPATSDLYPCLFQGGADIQRPPIPLDKPIWAQRQPPEAVLEDLPIDSSVCLPKAAIFPEDTESSYAIGRWGETLVYAFLTNWKENGTNCKPLEIVWNNMNSESGQPYDFKVTFTPKSGQGLTEVFIEVKATMKSEKHFIHISANELDLALKQKENYHIYRVYNAGDSHNVRLCRIRNLAQCLHSKQLELFLFV</sequence>
<feature type="region of interest" description="Disordered" evidence="2">
    <location>
        <begin position="2722"/>
        <end position="2755"/>
    </location>
</feature>
<dbReference type="InterPro" id="IPR036890">
    <property type="entry name" value="HATPase_C_sf"/>
</dbReference>
<dbReference type="Pfam" id="PF25794">
    <property type="entry name" value="SACS"/>
    <property type="match status" value="1"/>
</dbReference>
<keyword evidence="1" id="KW-0221">Differentiation</keyword>
<dbReference type="GO" id="GO:0030154">
    <property type="term" value="P:cell differentiation"/>
    <property type="evidence" value="ECO:0007669"/>
    <property type="project" value="UniProtKB-KW"/>
</dbReference>
<dbReference type="InterPro" id="IPR041966">
    <property type="entry name" value="LOTUS-like"/>
</dbReference>
<dbReference type="PANTHER" id="PTHR32387:SF0">
    <property type="entry name" value="PROTEIN NO VEIN"/>
    <property type="match status" value="1"/>
</dbReference>
<dbReference type="Gene3D" id="3.30.420.610">
    <property type="entry name" value="LOTUS domain-like"/>
    <property type="match status" value="1"/>
</dbReference>
<dbReference type="NCBIfam" id="NF047352">
    <property type="entry name" value="P_loop_sacsin"/>
    <property type="match status" value="1"/>
</dbReference>
<dbReference type="Gene3D" id="3.40.50.300">
    <property type="entry name" value="P-loop containing nucleotide triphosphate hydrolases"/>
    <property type="match status" value="1"/>
</dbReference>
<dbReference type="CDD" id="cd08824">
    <property type="entry name" value="LOTUS"/>
    <property type="match status" value="1"/>
</dbReference>
<accession>A0A8X7X368</accession>
<dbReference type="SUPFAM" id="SSF52540">
    <property type="entry name" value="P-loop containing nucleoside triphosphate hydrolases"/>
    <property type="match status" value="1"/>
</dbReference>
<dbReference type="PROSITE" id="PS51644">
    <property type="entry name" value="HTH_OST"/>
    <property type="match status" value="2"/>
</dbReference>
<dbReference type="InterPro" id="IPR000863">
    <property type="entry name" value="Sulfotransferase_dom"/>
</dbReference>
<evidence type="ECO:0000313" key="4">
    <source>
        <dbReference type="EMBL" id="KAG2460890.1"/>
    </source>
</evidence>
<dbReference type="SUPFAM" id="SSF55874">
    <property type="entry name" value="ATPase domain of HSP90 chaperone/DNA topoisomerase II/histidine kinase"/>
    <property type="match status" value="1"/>
</dbReference>
<comment type="caution">
    <text evidence="4">The sequence shown here is derived from an EMBL/GenBank/DDBJ whole genome shotgun (WGS) entry which is preliminary data.</text>
</comment>
<dbReference type="PANTHER" id="PTHR32387">
    <property type="entry name" value="WU:FJ29H11"/>
    <property type="match status" value="1"/>
</dbReference>
<dbReference type="Pfam" id="PF12872">
    <property type="entry name" value="OST-HTH"/>
    <property type="match status" value="2"/>
</dbReference>
<feature type="non-terminal residue" evidence="4">
    <location>
        <position position="1"/>
    </location>
</feature>
<organism evidence="4 5">
    <name type="scientific">Polypterus senegalus</name>
    <name type="common">Senegal bichir</name>
    <dbReference type="NCBI Taxonomy" id="55291"/>
    <lineage>
        <taxon>Eukaryota</taxon>
        <taxon>Metazoa</taxon>
        <taxon>Chordata</taxon>
        <taxon>Craniata</taxon>
        <taxon>Vertebrata</taxon>
        <taxon>Euteleostomi</taxon>
        <taxon>Actinopterygii</taxon>
        <taxon>Polypteriformes</taxon>
        <taxon>Polypteridae</taxon>
        <taxon>Polypterus</taxon>
    </lineage>
</organism>
<dbReference type="InterPro" id="IPR052957">
    <property type="entry name" value="Auxin_embryo_med"/>
</dbReference>
<feature type="region of interest" description="Disordered" evidence="2">
    <location>
        <begin position="406"/>
        <end position="440"/>
    </location>
</feature>
<dbReference type="InterPro" id="IPR025605">
    <property type="entry name" value="OST-HTH/LOTUS_dom"/>
</dbReference>
<dbReference type="GO" id="GO:0008146">
    <property type="term" value="F:sulfotransferase activity"/>
    <property type="evidence" value="ECO:0007669"/>
    <property type="project" value="InterPro"/>
</dbReference>
<feature type="region of interest" description="Disordered" evidence="2">
    <location>
        <begin position="1299"/>
        <end position="1339"/>
    </location>
</feature>
<proteinExistence type="predicted"/>
<feature type="non-terminal residue" evidence="4">
    <location>
        <position position="2960"/>
    </location>
</feature>
<dbReference type="InterPro" id="IPR024975">
    <property type="entry name" value="NOV_C"/>
</dbReference>
<reference evidence="4 5" key="1">
    <citation type="journal article" date="2021" name="Cell">
        <title>Tracing the genetic footprints of vertebrate landing in non-teleost ray-finned fishes.</title>
        <authorList>
            <person name="Bi X."/>
            <person name="Wang K."/>
            <person name="Yang L."/>
            <person name="Pan H."/>
            <person name="Jiang H."/>
            <person name="Wei Q."/>
            <person name="Fang M."/>
            <person name="Yu H."/>
            <person name="Zhu C."/>
            <person name="Cai Y."/>
            <person name="He Y."/>
            <person name="Gan X."/>
            <person name="Zeng H."/>
            <person name="Yu D."/>
            <person name="Zhu Y."/>
            <person name="Jiang H."/>
            <person name="Qiu Q."/>
            <person name="Yang H."/>
            <person name="Zhang Y.E."/>
            <person name="Wang W."/>
            <person name="Zhu M."/>
            <person name="He S."/>
            <person name="Zhang G."/>
        </authorList>
    </citation>
    <scope>NUCLEOTIDE SEQUENCE [LARGE SCALE GENOMIC DNA]</scope>
    <source>
        <strain evidence="4">Bchr_013</strain>
    </source>
</reference>
<feature type="compositionally biased region" description="Acidic residues" evidence="2">
    <location>
        <begin position="1306"/>
        <end position="1316"/>
    </location>
</feature>
<dbReference type="Pfam" id="PF00685">
    <property type="entry name" value="Sulfotransfer_1"/>
    <property type="match status" value="1"/>
</dbReference>
<evidence type="ECO:0000259" key="3">
    <source>
        <dbReference type="PROSITE" id="PS51644"/>
    </source>
</evidence>
<dbReference type="InterPro" id="IPR027417">
    <property type="entry name" value="P-loop_NTPase"/>
</dbReference>
<dbReference type="Proteomes" id="UP000886611">
    <property type="component" value="Unassembled WGS sequence"/>
</dbReference>
<feature type="domain" description="HTH OST-type" evidence="3">
    <location>
        <begin position="336"/>
        <end position="421"/>
    </location>
</feature>
<dbReference type="Gene3D" id="3.30.565.10">
    <property type="entry name" value="Histidine kinase-like ATPase, C-terminal domain"/>
    <property type="match status" value="1"/>
</dbReference>
<evidence type="ECO:0000256" key="1">
    <source>
        <dbReference type="ARBA" id="ARBA00022782"/>
    </source>
</evidence>
<evidence type="ECO:0000313" key="5">
    <source>
        <dbReference type="Proteomes" id="UP000886611"/>
    </source>
</evidence>
<dbReference type="Pfam" id="PF13020">
    <property type="entry name" value="NOV_C"/>
    <property type="match status" value="1"/>
</dbReference>
<feature type="domain" description="HTH OST-type" evidence="3">
    <location>
        <begin position="228"/>
        <end position="302"/>
    </location>
</feature>